<gene>
    <name evidence="2" type="ORF">ACFONP_06355</name>
</gene>
<dbReference type="Proteomes" id="UP001595607">
    <property type="component" value="Unassembled WGS sequence"/>
</dbReference>
<keyword evidence="3" id="KW-1185">Reference proteome</keyword>
<dbReference type="Pfam" id="PF11843">
    <property type="entry name" value="DUF3363"/>
    <property type="match status" value="1"/>
</dbReference>
<feature type="region of interest" description="Disordered" evidence="1">
    <location>
        <begin position="1"/>
        <end position="76"/>
    </location>
</feature>
<feature type="compositionally biased region" description="Basic and acidic residues" evidence="1">
    <location>
        <begin position="17"/>
        <end position="30"/>
    </location>
</feature>
<sequence>METGAYEGASGGYLMSGEDKFTPRLGRPRDVGAAGGRRFKSQVTRAAKRLSSSTGKTAFSGAQIARGSGAGRASQFRQSPYPTFRMRRVVVKVQIARAARGLGPAAFRAHLRYIQRDGVDRDGEGGELYGRDADRMDGSPFEERSAGDRHQFRFIVSPEDASDLSDQRETVRALMAQAEKDLGTRLDWVAVDHHNTGHPHTHIVLRGKDQLGRDLIIARDYLTGGLRERASAIVTDELGPRRELEIARAQERDVTAGRMTQLDAKIEQLARGGDLTRPEGMSKLSRFDRTLIQRRLEHLRGMGLASARSDKTWALEDGWKERLQTIGREGDRIREIAAACKTGDGLSGRVYDPTHENAPAIICRVVTDGPEDELRNRRYLIVEALDGERWHVGLGETLPGAVPPIDAVVKISPAARSPRASDKTIARIAALNGGLYSDSLHEAFDPASRADYRLAHIRRLEALRRAGFVTRDSDGRFAVGTDYLAKAARFETARTGGVRVEVKSWLSVEAQITRRAPVWLDGAERESLTGKGFGQQTASALSARRAFLEREGWLGEDGQLKPGMRDQLAAEELKSAADRIQGKGAFLKLEDGMSISGVYERPVDLAQGRFALVTRSKEFTLVPWRPELERYRGAEISVKARTGGIDWSVGRSKGIGR</sequence>
<name>A0ABV7MAB2_9PROT</name>
<reference evidence="3" key="1">
    <citation type="journal article" date="2019" name="Int. J. Syst. Evol. Microbiol.">
        <title>The Global Catalogue of Microorganisms (GCM) 10K type strain sequencing project: providing services to taxonomists for standard genome sequencing and annotation.</title>
        <authorList>
            <consortium name="The Broad Institute Genomics Platform"/>
            <consortium name="The Broad Institute Genome Sequencing Center for Infectious Disease"/>
            <person name="Wu L."/>
            <person name="Ma J."/>
        </authorList>
    </citation>
    <scope>NUCLEOTIDE SEQUENCE [LARGE SCALE GENOMIC DNA]</scope>
    <source>
        <strain evidence="3">KCTC 22245</strain>
    </source>
</reference>
<organism evidence="2 3">
    <name type="scientific">Parvularcula lutaonensis</name>
    <dbReference type="NCBI Taxonomy" id="491923"/>
    <lineage>
        <taxon>Bacteria</taxon>
        <taxon>Pseudomonadati</taxon>
        <taxon>Pseudomonadota</taxon>
        <taxon>Alphaproteobacteria</taxon>
        <taxon>Parvularculales</taxon>
        <taxon>Parvularculaceae</taxon>
        <taxon>Parvularcula</taxon>
    </lineage>
</organism>
<evidence type="ECO:0000313" key="3">
    <source>
        <dbReference type="Proteomes" id="UP001595607"/>
    </source>
</evidence>
<evidence type="ECO:0000313" key="2">
    <source>
        <dbReference type="EMBL" id="MFC3302350.1"/>
    </source>
</evidence>
<protein>
    <submittedName>
        <fullName evidence="2">DUF3363 domain-containing protein</fullName>
    </submittedName>
</protein>
<dbReference type="RefSeq" id="WP_378992619.1">
    <property type="nucleotide sequence ID" value="NZ_JBHRVA010000002.1"/>
</dbReference>
<accession>A0ABV7MAB2</accession>
<evidence type="ECO:0000256" key="1">
    <source>
        <dbReference type="SAM" id="MobiDB-lite"/>
    </source>
</evidence>
<comment type="caution">
    <text evidence="2">The sequence shown here is derived from an EMBL/GenBank/DDBJ whole genome shotgun (WGS) entry which is preliminary data.</text>
</comment>
<proteinExistence type="predicted"/>
<dbReference type="EMBL" id="JBHRVA010000002">
    <property type="protein sequence ID" value="MFC3302350.1"/>
    <property type="molecule type" value="Genomic_DNA"/>
</dbReference>
<dbReference type="InterPro" id="IPR021795">
    <property type="entry name" value="DUF3363"/>
</dbReference>